<proteinExistence type="predicted"/>
<gene>
    <name evidence="2" type="ORF">VFH_V064280</name>
</gene>
<reference evidence="2 3" key="1">
    <citation type="submission" date="2023-01" db="EMBL/GenBank/DDBJ databases">
        <authorList>
            <person name="Kreplak J."/>
        </authorList>
    </citation>
    <scope>NUCLEOTIDE SEQUENCE [LARGE SCALE GENOMIC DNA]</scope>
</reference>
<organism evidence="2 3">
    <name type="scientific">Vicia faba</name>
    <name type="common">Broad bean</name>
    <name type="synonym">Faba vulgaris</name>
    <dbReference type="NCBI Taxonomy" id="3906"/>
    <lineage>
        <taxon>Eukaryota</taxon>
        <taxon>Viridiplantae</taxon>
        <taxon>Streptophyta</taxon>
        <taxon>Embryophyta</taxon>
        <taxon>Tracheophyta</taxon>
        <taxon>Spermatophyta</taxon>
        <taxon>Magnoliopsida</taxon>
        <taxon>eudicotyledons</taxon>
        <taxon>Gunneridae</taxon>
        <taxon>Pentapetalae</taxon>
        <taxon>rosids</taxon>
        <taxon>fabids</taxon>
        <taxon>Fabales</taxon>
        <taxon>Fabaceae</taxon>
        <taxon>Papilionoideae</taxon>
        <taxon>50 kb inversion clade</taxon>
        <taxon>NPAAA clade</taxon>
        <taxon>Hologalegina</taxon>
        <taxon>IRL clade</taxon>
        <taxon>Fabeae</taxon>
        <taxon>Vicia</taxon>
    </lineage>
</organism>
<dbReference type="AlphaFoldDB" id="A0AAV1ARU8"/>
<keyword evidence="3" id="KW-1185">Reference proteome</keyword>
<name>A0AAV1ARU8_VICFA</name>
<dbReference type="Proteomes" id="UP001157006">
    <property type="component" value="Chromosome 5"/>
</dbReference>
<accession>A0AAV1ARU8</accession>
<dbReference type="EMBL" id="OX451740">
    <property type="protein sequence ID" value="CAI8613072.1"/>
    <property type="molecule type" value="Genomic_DNA"/>
</dbReference>
<evidence type="ECO:0000313" key="3">
    <source>
        <dbReference type="Proteomes" id="UP001157006"/>
    </source>
</evidence>
<protein>
    <submittedName>
        <fullName evidence="2">Uncharacterized protein</fullName>
    </submittedName>
</protein>
<evidence type="ECO:0000313" key="2">
    <source>
        <dbReference type="EMBL" id="CAI8613072.1"/>
    </source>
</evidence>
<feature type="region of interest" description="Disordered" evidence="1">
    <location>
        <begin position="1"/>
        <end position="63"/>
    </location>
</feature>
<feature type="compositionally biased region" description="Basic and acidic residues" evidence="1">
    <location>
        <begin position="31"/>
        <end position="44"/>
    </location>
</feature>
<evidence type="ECO:0000256" key="1">
    <source>
        <dbReference type="SAM" id="MobiDB-lite"/>
    </source>
</evidence>
<sequence>MKGVGTAKAITPPNRNNSDREHRPTSTHNHRSSDRTLPPRDPLRHMPKPSHGYPSDRPDRSHTTLRSALSGANHAQPTNWLPFPPSSLDWCPGAGTCLYSYQDHIPACFPSLEGQFHCLQLLQCSSRASLLASEDHNHLLNPYHDSGISGQFFSLAHRIEALDDQRLCMRHVKRKSFKEALLEESRRQREFGFGRIPL</sequence>